<feature type="region of interest" description="Disordered" evidence="1">
    <location>
        <begin position="1"/>
        <end position="25"/>
    </location>
</feature>
<dbReference type="Pfam" id="PF13621">
    <property type="entry name" value="Cupin_8"/>
    <property type="match status" value="1"/>
</dbReference>
<evidence type="ECO:0000256" key="1">
    <source>
        <dbReference type="SAM" id="MobiDB-lite"/>
    </source>
</evidence>
<organism evidence="3 4">
    <name type="scientific">Variovorax robiniae</name>
    <dbReference type="NCBI Taxonomy" id="1836199"/>
    <lineage>
        <taxon>Bacteria</taxon>
        <taxon>Pseudomonadati</taxon>
        <taxon>Pseudomonadota</taxon>
        <taxon>Betaproteobacteria</taxon>
        <taxon>Burkholderiales</taxon>
        <taxon>Comamonadaceae</taxon>
        <taxon>Variovorax</taxon>
    </lineage>
</organism>
<gene>
    <name evidence="3" type="ORF">WKW79_21380</name>
</gene>
<evidence type="ECO:0000313" key="4">
    <source>
        <dbReference type="Proteomes" id="UP001367030"/>
    </source>
</evidence>
<dbReference type="InterPro" id="IPR041667">
    <property type="entry name" value="Cupin_8"/>
</dbReference>
<dbReference type="Gene3D" id="2.60.120.650">
    <property type="entry name" value="Cupin"/>
    <property type="match status" value="1"/>
</dbReference>
<sequence>MYSQFPADQGQPTPETSSAAQAGRTRAPWLPIERVDGTRLEYDEFLARYMHAGRPVVISNVASEWAAMHQWTPEHFKQRFGSKPVAIAYGRDMPFDQFIDEVVASSPEKPGPYMYRSFLHEVLPELLPDVIPQNKFAFPRRYASPLMPEKWRRPDGYLKLLIGGIGSKFPVMHFDGENAHAVITQIYGDKEFIVYAPEDTPYLYAKKAFPNHSVVDDPVMQDLERFPLLAQATQYRTVLKPGDMVFVPAKWWHVARALSTSISVCSNILDGSNWDDYVEEVAVAEAGTSPKRGKAIRRYLTAAGRVLAKLESMQYNSPALARALVLPRVLAPVSAEVAPEPSRTQLQIRIPGS</sequence>
<dbReference type="EMBL" id="JBBKZS010000009">
    <property type="protein sequence ID" value="MEJ8857144.1"/>
    <property type="molecule type" value="Genomic_DNA"/>
</dbReference>
<dbReference type="PANTHER" id="PTHR12461">
    <property type="entry name" value="HYPOXIA-INDUCIBLE FACTOR 1 ALPHA INHIBITOR-RELATED"/>
    <property type="match status" value="1"/>
</dbReference>
<dbReference type="InterPro" id="IPR003347">
    <property type="entry name" value="JmjC_dom"/>
</dbReference>
<accession>A0ABU8XBR1</accession>
<evidence type="ECO:0000313" key="3">
    <source>
        <dbReference type="EMBL" id="MEJ8857144.1"/>
    </source>
</evidence>
<feature type="compositionally biased region" description="Polar residues" evidence="1">
    <location>
        <begin position="10"/>
        <end position="20"/>
    </location>
</feature>
<dbReference type="SUPFAM" id="SSF51197">
    <property type="entry name" value="Clavaminate synthase-like"/>
    <property type="match status" value="1"/>
</dbReference>
<dbReference type="SMART" id="SM00558">
    <property type="entry name" value="JmjC"/>
    <property type="match status" value="1"/>
</dbReference>
<comment type="caution">
    <text evidence="3">The sequence shown here is derived from an EMBL/GenBank/DDBJ whole genome shotgun (WGS) entry which is preliminary data.</text>
</comment>
<proteinExistence type="predicted"/>
<feature type="domain" description="JmjC" evidence="2">
    <location>
        <begin position="112"/>
        <end position="285"/>
    </location>
</feature>
<dbReference type="PANTHER" id="PTHR12461:SF105">
    <property type="entry name" value="HYPOXIA-INDUCIBLE FACTOR 1-ALPHA INHIBITOR"/>
    <property type="match status" value="1"/>
</dbReference>
<reference evidence="3 4" key="1">
    <citation type="submission" date="2024-03" db="EMBL/GenBank/DDBJ databases">
        <title>Novel species of the genus Variovorax.</title>
        <authorList>
            <person name="Liu Q."/>
            <person name="Xin Y.-H."/>
        </authorList>
    </citation>
    <scope>NUCLEOTIDE SEQUENCE [LARGE SCALE GENOMIC DNA]</scope>
    <source>
        <strain evidence="3 4">KACC 18901</strain>
    </source>
</reference>
<dbReference type="PROSITE" id="PS51184">
    <property type="entry name" value="JMJC"/>
    <property type="match status" value="1"/>
</dbReference>
<keyword evidence="4" id="KW-1185">Reference proteome</keyword>
<evidence type="ECO:0000259" key="2">
    <source>
        <dbReference type="PROSITE" id="PS51184"/>
    </source>
</evidence>
<dbReference type="RefSeq" id="WP_340337215.1">
    <property type="nucleotide sequence ID" value="NZ_JBBKZS010000009.1"/>
</dbReference>
<dbReference type="Proteomes" id="UP001367030">
    <property type="component" value="Unassembled WGS sequence"/>
</dbReference>
<name>A0ABU8XBR1_9BURK</name>
<protein>
    <submittedName>
        <fullName evidence="3">Cupin-like domain-containing protein</fullName>
    </submittedName>
</protein>